<proteinExistence type="predicted"/>
<feature type="transmembrane region" description="Helical" evidence="1">
    <location>
        <begin position="62"/>
        <end position="86"/>
    </location>
</feature>
<gene>
    <name evidence="2" type="ORF">CLOSAC_11570</name>
</gene>
<reference evidence="2 3" key="1">
    <citation type="submission" date="2016-05" db="EMBL/GenBank/DDBJ databases">
        <title>Microbial solvent formation.</title>
        <authorList>
            <person name="Poehlein A."/>
            <person name="Montoya Solano J.D."/>
            <person name="Flitsch S."/>
            <person name="Krabben P."/>
            <person name="Duerre P."/>
            <person name="Daniel R."/>
        </authorList>
    </citation>
    <scope>NUCLEOTIDE SEQUENCE [LARGE SCALE GENOMIC DNA]</scope>
    <source>
        <strain evidence="2 3">L1-8</strain>
    </source>
</reference>
<feature type="transmembrane region" description="Helical" evidence="1">
    <location>
        <begin position="12"/>
        <end position="30"/>
    </location>
</feature>
<evidence type="ECO:0000313" key="3">
    <source>
        <dbReference type="Proteomes" id="UP000191154"/>
    </source>
</evidence>
<keyword evidence="1" id="KW-0472">Membrane</keyword>
<name>A0A1S8NCQ9_CLOSA</name>
<dbReference type="EMBL" id="LZYZ01000002">
    <property type="protein sequence ID" value="OOM14284.1"/>
    <property type="molecule type" value="Genomic_DNA"/>
</dbReference>
<evidence type="ECO:0000256" key="1">
    <source>
        <dbReference type="SAM" id="Phobius"/>
    </source>
</evidence>
<comment type="caution">
    <text evidence="2">The sequence shown here is derived from an EMBL/GenBank/DDBJ whole genome shotgun (WGS) entry which is preliminary data.</text>
</comment>
<dbReference type="Proteomes" id="UP000191154">
    <property type="component" value="Unassembled WGS sequence"/>
</dbReference>
<keyword evidence="1" id="KW-1133">Transmembrane helix</keyword>
<evidence type="ECO:0000313" key="2">
    <source>
        <dbReference type="EMBL" id="OOM14284.1"/>
    </source>
</evidence>
<protein>
    <submittedName>
        <fullName evidence="2">Uncharacterized protein</fullName>
    </submittedName>
</protein>
<dbReference type="AlphaFoldDB" id="A0A1S8NCQ9"/>
<sequence length="137" mass="14901">MKLKSKKSTISIVLYVVAAVIAILGIILLINSSLSFKDVVTQYTAKGYPADTVLKKLIPAQFLPQICEIIAMYGGIAFILVGIGIVNKKVSKCLTLLTKDDVDSDNIEEKTSKEDVVDAENAEAIDQKVTEQDVKKV</sequence>
<organism evidence="2 3">
    <name type="scientific">Clostridium saccharobutylicum</name>
    <dbReference type="NCBI Taxonomy" id="169679"/>
    <lineage>
        <taxon>Bacteria</taxon>
        <taxon>Bacillati</taxon>
        <taxon>Bacillota</taxon>
        <taxon>Clostridia</taxon>
        <taxon>Eubacteriales</taxon>
        <taxon>Clostridiaceae</taxon>
        <taxon>Clostridium</taxon>
    </lineage>
</organism>
<accession>A0A1S8NCQ9</accession>
<keyword evidence="1" id="KW-0812">Transmembrane</keyword>
<dbReference type="RefSeq" id="WP_176127424.1">
    <property type="nucleotide sequence ID" value="NZ_LZYZ01000002.1"/>
</dbReference>